<dbReference type="AlphaFoldDB" id="H5X9H9"/>
<dbReference type="HOGENOM" id="CLU_2652284_0_0_11"/>
<dbReference type="Proteomes" id="UP000004926">
    <property type="component" value="Chromosome"/>
</dbReference>
<evidence type="ECO:0000313" key="2">
    <source>
        <dbReference type="EMBL" id="EHR50344.1"/>
    </source>
</evidence>
<proteinExistence type="predicted"/>
<dbReference type="STRING" id="882083.SacmaDRAFT_2090"/>
<gene>
    <name evidence="2" type="ORF">SacmaDRAFT_2090</name>
</gene>
<feature type="region of interest" description="Disordered" evidence="1">
    <location>
        <begin position="1"/>
        <end position="22"/>
    </location>
</feature>
<reference evidence="2 3" key="1">
    <citation type="journal article" date="2012" name="Stand. Genomic Sci.">
        <title>Genome sequence of the ocean sediment bacterium Saccharomonospora marina type strain (XMU15(T)).</title>
        <authorList>
            <person name="Klenk H.P."/>
            <person name="Lu M."/>
            <person name="Lucas S."/>
            <person name="Lapidus A."/>
            <person name="Copeland A."/>
            <person name="Pitluck S."/>
            <person name="Goodwin L.A."/>
            <person name="Han C."/>
            <person name="Tapia R."/>
            <person name="Brambilla E.M."/>
            <person name="Potter G."/>
            <person name="Land M."/>
            <person name="Ivanova N."/>
            <person name="Rohde M."/>
            <person name="Goker M."/>
            <person name="Detter J.C."/>
            <person name="Li W.J."/>
            <person name="Kyrpides N.C."/>
            <person name="Woyke T."/>
        </authorList>
    </citation>
    <scope>NUCLEOTIDE SEQUENCE [LARGE SCALE GENOMIC DNA]</scope>
    <source>
        <strain evidence="2 3">XMU15</strain>
    </source>
</reference>
<evidence type="ECO:0000313" key="3">
    <source>
        <dbReference type="Proteomes" id="UP000004926"/>
    </source>
</evidence>
<protein>
    <submittedName>
        <fullName evidence="2">Uncharacterized protein</fullName>
    </submittedName>
</protein>
<name>H5X9H9_9PSEU</name>
<organism evidence="2 3">
    <name type="scientific">Saccharomonospora marina XMU15</name>
    <dbReference type="NCBI Taxonomy" id="882083"/>
    <lineage>
        <taxon>Bacteria</taxon>
        <taxon>Bacillati</taxon>
        <taxon>Actinomycetota</taxon>
        <taxon>Actinomycetes</taxon>
        <taxon>Pseudonocardiales</taxon>
        <taxon>Pseudonocardiaceae</taxon>
        <taxon>Saccharomonospora</taxon>
    </lineage>
</organism>
<accession>H5X9H9</accession>
<sequence length="76" mass="8337">MNQWDTAPVRPEDWRHDSVGAPGGLAERLAEAGGRAERELREGRPAAAVETLDGLLAEVESWRRVAAEQANLDDDE</sequence>
<dbReference type="EMBL" id="CM001439">
    <property type="protein sequence ID" value="EHR50344.1"/>
    <property type="molecule type" value="Genomic_DNA"/>
</dbReference>
<keyword evidence="3" id="KW-1185">Reference proteome</keyword>
<evidence type="ECO:0000256" key="1">
    <source>
        <dbReference type="SAM" id="MobiDB-lite"/>
    </source>
</evidence>
<dbReference type="RefSeq" id="WP_009153729.1">
    <property type="nucleotide sequence ID" value="NZ_CM001439.1"/>
</dbReference>